<keyword evidence="2" id="KW-1185">Reference proteome</keyword>
<proteinExistence type="predicted"/>
<sequence>MGNPRPLCTRGSDLPIRTERFYYDARGDWQIPRPSSRKVSSRQHG</sequence>
<evidence type="ECO:0000313" key="2">
    <source>
        <dbReference type="Proteomes" id="UP000663722"/>
    </source>
</evidence>
<dbReference type="AlphaFoldDB" id="A0A975BFG3"/>
<dbReference type="KEGG" id="dmm:dnm_007690"/>
<dbReference type="Proteomes" id="UP000663722">
    <property type="component" value="Chromosome"/>
</dbReference>
<name>A0A975BFG3_9BACT</name>
<gene>
    <name evidence="1" type="ORF">dnm_007690</name>
</gene>
<accession>A0A975BFG3</accession>
<organism evidence="1 2">
    <name type="scientific">Desulfonema magnum</name>
    <dbReference type="NCBI Taxonomy" id="45655"/>
    <lineage>
        <taxon>Bacteria</taxon>
        <taxon>Pseudomonadati</taxon>
        <taxon>Thermodesulfobacteriota</taxon>
        <taxon>Desulfobacteria</taxon>
        <taxon>Desulfobacterales</taxon>
        <taxon>Desulfococcaceae</taxon>
        <taxon>Desulfonema</taxon>
    </lineage>
</organism>
<reference evidence="1" key="1">
    <citation type="journal article" date="2021" name="Microb. Physiol.">
        <title>Proteogenomic Insights into the Physiology of Marine, Sulfate-Reducing, Filamentous Desulfonema limicola and Desulfonema magnum.</title>
        <authorList>
            <person name="Schnaars V."/>
            <person name="Wohlbrand L."/>
            <person name="Scheve S."/>
            <person name="Hinrichs C."/>
            <person name="Reinhardt R."/>
            <person name="Rabus R."/>
        </authorList>
    </citation>
    <scope>NUCLEOTIDE SEQUENCE</scope>
    <source>
        <strain evidence="1">4be13</strain>
    </source>
</reference>
<protein>
    <submittedName>
        <fullName evidence="1">Uncharacterized protein</fullName>
    </submittedName>
</protein>
<dbReference type="EMBL" id="CP061800">
    <property type="protein sequence ID" value="QTA84769.1"/>
    <property type="molecule type" value="Genomic_DNA"/>
</dbReference>
<evidence type="ECO:0000313" key="1">
    <source>
        <dbReference type="EMBL" id="QTA84769.1"/>
    </source>
</evidence>